<dbReference type="EMBL" id="SPUM01000083">
    <property type="protein sequence ID" value="TFW31676.1"/>
    <property type="molecule type" value="Genomic_DNA"/>
</dbReference>
<feature type="transmembrane region" description="Helical" evidence="1">
    <location>
        <begin position="319"/>
        <end position="341"/>
    </location>
</feature>
<dbReference type="GO" id="GO:0016747">
    <property type="term" value="F:acyltransferase activity, transferring groups other than amino-acyl groups"/>
    <property type="evidence" value="ECO:0007669"/>
    <property type="project" value="InterPro"/>
</dbReference>
<protein>
    <recommendedName>
        <fullName evidence="2">Acyltransferase 3 domain-containing protein</fullName>
    </recommendedName>
</protein>
<keyword evidence="4" id="KW-1185">Reference proteome</keyword>
<dbReference type="OrthoDB" id="9809782at2"/>
<feature type="transmembrane region" description="Helical" evidence="1">
    <location>
        <begin position="62"/>
        <end position="81"/>
    </location>
</feature>
<keyword evidence="1" id="KW-0472">Membrane</keyword>
<reference evidence="3 4" key="1">
    <citation type="submission" date="2019-03" db="EMBL/GenBank/DDBJ databases">
        <title>Draft genome of Massilia hortus sp. nov., a novel bacterial species of the Oxalobacteraceae family.</title>
        <authorList>
            <person name="Peta V."/>
            <person name="Raths R."/>
            <person name="Bucking H."/>
        </authorList>
    </citation>
    <scope>NUCLEOTIDE SEQUENCE [LARGE SCALE GENOMIC DNA]</scope>
    <source>
        <strain evidence="3 4">ONC3</strain>
    </source>
</reference>
<keyword evidence="1" id="KW-1133">Transmembrane helix</keyword>
<dbReference type="Pfam" id="PF01757">
    <property type="entry name" value="Acyl_transf_3"/>
    <property type="match status" value="1"/>
</dbReference>
<dbReference type="InterPro" id="IPR002656">
    <property type="entry name" value="Acyl_transf_3_dom"/>
</dbReference>
<proteinExistence type="predicted"/>
<evidence type="ECO:0000259" key="2">
    <source>
        <dbReference type="Pfam" id="PF01757"/>
    </source>
</evidence>
<dbReference type="AlphaFoldDB" id="A0A4Y9T3Z9"/>
<feature type="transmembrane region" description="Helical" evidence="1">
    <location>
        <begin position="12"/>
        <end position="35"/>
    </location>
</feature>
<organism evidence="3 4">
    <name type="scientific">Massilia horti</name>
    <dbReference type="NCBI Taxonomy" id="2562153"/>
    <lineage>
        <taxon>Bacteria</taxon>
        <taxon>Pseudomonadati</taxon>
        <taxon>Pseudomonadota</taxon>
        <taxon>Betaproteobacteria</taxon>
        <taxon>Burkholderiales</taxon>
        <taxon>Oxalobacteraceae</taxon>
        <taxon>Telluria group</taxon>
        <taxon>Massilia</taxon>
    </lineage>
</organism>
<dbReference type="Proteomes" id="UP000297258">
    <property type="component" value="Unassembled WGS sequence"/>
</dbReference>
<feature type="transmembrane region" description="Helical" evidence="1">
    <location>
        <begin position="184"/>
        <end position="208"/>
    </location>
</feature>
<dbReference type="RefSeq" id="WP_135190150.1">
    <property type="nucleotide sequence ID" value="NZ_SPUM01000083.1"/>
</dbReference>
<evidence type="ECO:0000256" key="1">
    <source>
        <dbReference type="SAM" id="Phobius"/>
    </source>
</evidence>
<feature type="transmembrane region" description="Helical" evidence="1">
    <location>
        <begin position="93"/>
        <end position="111"/>
    </location>
</feature>
<comment type="caution">
    <text evidence="3">The sequence shown here is derived from an EMBL/GenBank/DDBJ whole genome shotgun (WGS) entry which is preliminary data.</text>
</comment>
<keyword evidence="1" id="KW-0812">Transmembrane</keyword>
<evidence type="ECO:0000313" key="4">
    <source>
        <dbReference type="Proteomes" id="UP000297258"/>
    </source>
</evidence>
<feature type="transmembrane region" description="Helical" evidence="1">
    <location>
        <begin position="353"/>
        <end position="371"/>
    </location>
</feature>
<feature type="transmembrane region" description="Helical" evidence="1">
    <location>
        <begin position="251"/>
        <end position="269"/>
    </location>
</feature>
<evidence type="ECO:0000313" key="3">
    <source>
        <dbReference type="EMBL" id="TFW31676.1"/>
    </source>
</evidence>
<feature type="transmembrane region" description="Helical" evidence="1">
    <location>
        <begin position="153"/>
        <end position="172"/>
    </location>
</feature>
<feature type="domain" description="Acyltransferase 3" evidence="2">
    <location>
        <begin position="13"/>
        <end position="367"/>
    </location>
</feature>
<dbReference type="PANTHER" id="PTHR36927">
    <property type="entry name" value="BLR4337 PROTEIN"/>
    <property type="match status" value="1"/>
</dbReference>
<name>A0A4Y9T3Z9_9BURK</name>
<sequence length="401" mass="45237">MIPAADKPRRLFFLDWVRILAFFVLILYHVGMYYVTWDWHVKSVNASDAIEPFMNLSSPWRLGLLFLVSGVASSYIFERLGALRFLRQRSLRLLPPLLFGMLVIVPPQSYFEVVEKVAYSGSYFDFMRLYLTGYHGFCREDCLIMPTWNHLWFVAYLWVYTLVLAALIPALGERLDRLAQRVGGLLTGWRIIVLPVAVLALARLALAARYPSTHALAGDWFNHAIYLSLFLLGAVLGRVPQFWPRLDALRWASLAIALACWALLTIWWSMPHEGMSATQHEVGMVVTRIVYALCTWSAIAAACGFAHRHLQVDNAARRYLTEAVFPVYILHQTLIVSIAHWLKPVRLAPGVEASILVVLTVTLSFGVFELVRRNALLRPLFGLAPLAGQARATRSLAADAA</sequence>
<feature type="transmembrane region" description="Helical" evidence="1">
    <location>
        <begin position="289"/>
        <end position="307"/>
    </location>
</feature>
<dbReference type="InterPro" id="IPR050623">
    <property type="entry name" value="Glucan_succinyl_AcylTrfase"/>
</dbReference>
<accession>A0A4Y9T3Z9</accession>
<dbReference type="PANTHER" id="PTHR36927:SF3">
    <property type="entry name" value="GLUCANS BIOSYNTHESIS PROTEIN C"/>
    <property type="match status" value="1"/>
</dbReference>
<gene>
    <name evidence="3" type="ORF">E4O92_12730</name>
</gene>
<feature type="transmembrane region" description="Helical" evidence="1">
    <location>
        <begin position="220"/>
        <end position="239"/>
    </location>
</feature>